<keyword evidence="2" id="KW-0560">Oxidoreductase</keyword>
<gene>
    <name evidence="5" type="ORF">TWF481_008331</name>
</gene>
<proteinExistence type="predicted"/>
<dbReference type="InterPro" id="IPR008922">
    <property type="entry name" value="Di-copper_centre_dom_sf"/>
</dbReference>
<keyword evidence="3" id="KW-0503">Monooxygenase</keyword>
<evidence type="ECO:0000259" key="4">
    <source>
        <dbReference type="Pfam" id="PF18132"/>
    </source>
</evidence>
<dbReference type="Gene3D" id="1.10.1280.10">
    <property type="entry name" value="Di-copper center containing domain from catechol oxidase"/>
    <property type="match status" value="1"/>
</dbReference>
<comment type="cofactor">
    <cofactor evidence="1">
        <name>Cu(2+)</name>
        <dbReference type="ChEBI" id="CHEBI:29036"/>
    </cofactor>
</comment>
<evidence type="ECO:0000313" key="5">
    <source>
        <dbReference type="EMBL" id="KAK6503307.1"/>
    </source>
</evidence>
<evidence type="ECO:0000256" key="2">
    <source>
        <dbReference type="ARBA" id="ARBA00023002"/>
    </source>
</evidence>
<dbReference type="InterPro" id="IPR041640">
    <property type="entry name" value="Tyrosinase_C"/>
</dbReference>
<organism evidence="5 6">
    <name type="scientific">Arthrobotrys musiformis</name>
    <dbReference type="NCBI Taxonomy" id="47236"/>
    <lineage>
        <taxon>Eukaryota</taxon>
        <taxon>Fungi</taxon>
        <taxon>Dikarya</taxon>
        <taxon>Ascomycota</taxon>
        <taxon>Pezizomycotina</taxon>
        <taxon>Orbiliomycetes</taxon>
        <taxon>Orbiliales</taxon>
        <taxon>Orbiliaceae</taxon>
        <taxon>Arthrobotrys</taxon>
    </lineage>
</organism>
<accession>A0AAV9W6T2</accession>
<dbReference type="EMBL" id="JAVHJL010000005">
    <property type="protein sequence ID" value="KAK6503307.1"/>
    <property type="molecule type" value="Genomic_DNA"/>
</dbReference>
<evidence type="ECO:0000256" key="3">
    <source>
        <dbReference type="ARBA" id="ARBA00023033"/>
    </source>
</evidence>
<dbReference type="GO" id="GO:0004497">
    <property type="term" value="F:monooxygenase activity"/>
    <property type="evidence" value="ECO:0007669"/>
    <property type="project" value="UniProtKB-KW"/>
</dbReference>
<evidence type="ECO:0000256" key="1">
    <source>
        <dbReference type="ARBA" id="ARBA00001973"/>
    </source>
</evidence>
<name>A0AAV9W6T2_9PEZI</name>
<sequence length="292" mass="32232">MWQVLNPNAWTTPQVTIFGTRANAPGSTEHSATGLSPFYRYPHTQWTSNTCRNTRNLYYTYPETDGVSAADLRVRVQRLYGGTAPQNQVRGGASKRAYSGNSNSLVSNGKYHEWSANIRLNKRQTAGTYLINIFIGNPTNGVEWTSDPNFVGSYYLLTKNGTCNDCSENALVTGSVPLTHMLIDCARGGKLKDLSPESVIPYLRRNLNWRVQLVRPYWASNSTVPMLTSDQPGNNGGGYINPRDIRSLKISVTAATVTLPSSSSQDAPITQWTTYYDVTDKKPGGLCYGDPK</sequence>
<protein>
    <recommendedName>
        <fullName evidence="4">Tyrosinase C-terminal domain-containing protein</fullName>
    </recommendedName>
</protein>
<feature type="domain" description="Tyrosinase C-terminal" evidence="4">
    <location>
        <begin position="113"/>
        <end position="214"/>
    </location>
</feature>
<evidence type="ECO:0000313" key="6">
    <source>
        <dbReference type="Proteomes" id="UP001370758"/>
    </source>
</evidence>
<dbReference type="AlphaFoldDB" id="A0AAV9W6T2"/>
<dbReference type="Pfam" id="PF18132">
    <property type="entry name" value="Tyrosinase_C"/>
    <property type="match status" value="1"/>
</dbReference>
<reference evidence="5 6" key="1">
    <citation type="submission" date="2023-08" db="EMBL/GenBank/DDBJ databases">
        <authorList>
            <person name="Palmer J.M."/>
        </authorList>
    </citation>
    <scope>NUCLEOTIDE SEQUENCE [LARGE SCALE GENOMIC DNA]</scope>
    <source>
        <strain evidence="5 6">TWF481</strain>
    </source>
</reference>
<keyword evidence="6" id="KW-1185">Reference proteome</keyword>
<comment type="caution">
    <text evidence="5">The sequence shown here is derived from an EMBL/GenBank/DDBJ whole genome shotgun (WGS) entry which is preliminary data.</text>
</comment>
<dbReference type="Gene3D" id="2.60.310.20">
    <property type="match status" value="1"/>
</dbReference>
<dbReference type="Proteomes" id="UP001370758">
    <property type="component" value="Unassembled WGS sequence"/>
</dbReference>